<organism evidence="3 4">
    <name type="scientific">Geodermatophilus obscurus</name>
    <dbReference type="NCBI Taxonomy" id="1861"/>
    <lineage>
        <taxon>Bacteria</taxon>
        <taxon>Bacillati</taxon>
        <taxon>Actinomycetota</taxon>
        <taxon>Actinomycetes</taxon>
        <taxon>Geodermatophilales</taxon>
        <taxon>Geodermatophilaceae</taxon>
        <taxon>Geodermatophilus</taxon>
    </lineage>
</organism>
<dbReference type="PANTHER" id="PTHR35377">
    <property type="entry name" value="ANTITOXIN VAPB49-RELATED-RELATED"/>
    <property type="match status" value="1"/>
</dbReference>
<evidence type="ECO:0000256" key="1">
    <source>
        <dbReference type="ARBA" id="ARBA00009981"/>
    </source>
</evidence>
<dbReference type="InterPro" id="IPR006442">
    <property type="entry name" value="Antitoxin_Phd/YefM"/>
</dbReference>
<evidence type="ECO:0000313" key="4">
    <source>
        <dbReference type="Proteomes" id="UP000184428"/>
    </source>
</evidence>
<dbReference type="RefSeq" id="WP_072914569.1">
    <property type="nucleotide sequence ID" value="NZ_FRDM01000003.1"/>
</dbReference>
<dbReference type="AlphaFoldDB" id="A0A1M7SLC4"/>
<dbReference type="OrthoDB" id="33091at2"/>
<comment type="similarity">
    <text evidence="1 2">Belongs to the phD/YefM antitoxin family.</text>
</comment>
<dbReference type="SUPFAM" id="SSF143120">
    <property type="entry name" value="YefM-like"/>
    <property type="match status" value="1"/>
</dbReference>
<dbReference type="Gene3D" id="3.40.1620.10">
    <property type="entry name" value="YefM-like domain"/>
    <property type="match status" value="1"/>
</dbReference>
<dbReference type="EMBL" id="FRDM01000003">
    <property type="protein sequence ID" value="SHN59257.1"/>
    <property type="molecule type" value="Genomic_DNA"/>
</dbReference>
<dbReference type="Proteomes" id="UP000184428">
    <property type="component" value="Unassembled WGS sequence"/>
</dbReference>
<accession>A0A1M7SLC4</accession>
<dbReference type="InterPro" id="IPR051416">
    <property type="entry name" value="phD-YefM_TA_antitoxins"/>
</dbReference>
<reference evidence="3 4" key="1">
    <citation type="submission" date="2016-12" db="EMBL/GenBank/DDBJ databases">
        <authorList>
            <person name="Song W.-J."/>
            <person name="Kurnit D.M."/>
        </authorList>
    </citation>
    <scope>NUCLEOTIDE SEQUENCE [LARGE SCALE GENOMIC DNA]</scope>
    <source>
        <strain evidence="3 4">DSM 43162</strain>
    </source>
</reference>
<gene>
    <name evidence="3" type="ORF">SAMN05660350_00860</name>
</gene>
<sequence length="79" mass="8537">MTVNVHEAKTHLSRLLEAVEAGEDVVIARAGKPIARLVPATMRTQPRTPGAWRGQVVIADDFDETPEHLIAAFHGDTGP</sequence>
<name>A0A1M7SLC4_9ACTN</name>
<evidence type="ECO:0000256" key="2">
    <source>
        <dbReference type="RuleBase" id="RU362080"/>
    </source>
</evidence>
<evidence type="ECO:0000313" key="3">
    <source>
        <dbReference type="EMBL" id="SHN59257.1"/>
    </source>
</evidence>
<protein>
    <recommendedName>
        <fullName evidence="2">Antitoxin</fullName>
    </recommendedName>
</protein>
<dbReference type="InterPro" id="IPR036165">
    <property type="entry name" value="YefM-like_sf"/>
</dbReference>
<comment type="function">
    <text evidence="2">Antitoxin component of a type II toxin-antitoxin (TA) system.</text>
</comment>
<dbReference type="NCBIfam" id="TIGR01552">
    <property type="entry name" value="phd_fam"/>
    <property type="match status" value="1"/>
</dbReference>
<dbReference type="Pfam" id="PF02604">
    <property type="entry name" value="PhdYeFM_antitox"/>
    <property type="match status" value="1"/>
</dbReference>
<proteinExistence type="inferred from homology"/>